<evidence type="ECO:0000313" key="2">
    <source>
        <dbReference type="EMBL" id="MBE6512542.1"/>
    </source>
</evidence>
<keyword evidence="1" id="KW-1133">Transmembrane helix</keyword>
<feature type="transmembrane region" description="Helical" evidence="1">
    <location>
        <begin position="73"/>
        <end position="96"/>
    </location>
</feature>
<evidence type="ECO:0000313" key="3">
    <source>
        <dbReference type="Proteomes" id="UP000732619"/>
    </source>
</evidence>
<gene>
    <name evidence="2" type="ORF">E7Z75_05325</name>
</gene>
<dbReference type="Proteomes" id="UP000732619">
    <property type="component" value="Unassembled WGS sequence"/>
</dbReference>
<name>A0A8T3VMR5_METOL</name>
<dbReference type="EMBL" id="SUTG01000021">
    <property type="protein sequence ID" value="MBE6512542.1"/>
    <property type="molecule type" value="Genomic_DNA"/>
</dbReference>
<keyword evidence="1" id="KW-0812">Transmembrane</keyword>
<feature type="transmembrane region" description="Helical" evidence="1">
    <location>
        <begin position="102"/>
        <end position="123"/>
    </location>
</feature>
<evidence type="ECO:0000256" key="1">
    <source>
        <dbReference type="SAM" id="Phobius"/>
    </source>
</evidence>
<dbReference type="AlphaFoldDB" id="A0A8T3VMR5"/>
<keyword evidence="1" id="KW-0472">Membrane</keyword>
<feature type="transmembrane region" description="Helical" evidence="1">
    <location>
        <begin position="44"/>
        <end position="61"/>
    </location>
</feature>
<reference evidence="2" key="1">
    <citation type="submission" date="2019-04" db="EMBL/GenBank/DDBJ databases">
        <title>Evolution of Biomass-Degrading Anaerobic Consortia Revealed by Metagenomics.</title>
        <authorList>
            <person name="Peng X."/>
        </authorList>
    </citation>
    <scope>NUCLEOTIDE SEQUENCE</scope>
    <source>
        <strain evidence="2">SIG14</strain>
    </source>
</reference>
<accession>A0A8T3VMR5</accession>
<sequence>MVDAEKAKQPKVKKNRNSNLPDINLKSLIFGAAAYAFFPLVATQYGIDLLMAFAAIGPLYIGYEAKSYLKGVLLGIVGATPLLYLTFAGFLGAYTPTEMGDLITSVAILGLGALMAFFGAYLYQERAKAKEEYDIAKGTKGTKNVPIKQKEKKFEDTGNVKKNIANLFLPKGRKKK</sequence>
<organism evidence="2 3">
    <name type="scientific">Methanobrevibacter olleyae</name>
    <dbReference type="NCBI Taxonomy" id="294671"/>
    <lineage>
        <taxon>Archaea</taxon>
        <taxon>Methanobacteriati</taxon>
        <taxon>Methanobacteriota</taxon>
        <taxon>Methanomada group</taxon>
        <taxon>Methanobacteria</taxon>
        <taxon>Methanobacteriales</taxon>
        <taxon>Methanobacteriaceae</taxon>
        <taxon>Methanobrevibacter</taxon>
    </lineage>
</organism>
<feature type="transmembrane region" description="Helical" evidence="1">
    <location>
        <begin position="20"/>
        <end position="38"/>
    </location>
</feature>
<proteinExistence type="predicted"/>
<comment type="caution">
    <text evidence="2">The sequence shown here is derived from an EMBL/GenBank/DDBJ whole genome shotgun (WGS) entry which is preliminary data.</text>
</comment>
<protein>
    <submittedName>
        <fullName evidence="2">Uncharacterized protein</fullName>
    </submittedName>
</protein>